<organism evidence="2 3">
    <name type="scientific">Frondihabitans australicus</name>
    <dbReference type="NCBI Taxonomy" id="386892"/>
    <lineage>
        <taxon>Bacteria</taxon>
        <taxon>Bacillati</taxon>
        <taxon>Actinomycetota</taxon>
        <taxon>Actinomycetes</taxon>
        <taxon>Micrococcales</taxon>
        <taxon>Microbacteriaceae</taxon>
        <taxon>Frondihabitans</taxon>
    </lineage>
</organism>
<accession>A0A495IFL3</accession>
<feature type="domain" description="Aminoglycoside phosphotransferase" evidence="1">
    <location>
        <begin position="33"/>
        <end position="208"/>
    </location>
</feature>
<dbReference type="EMBL" id="RBKS01000001">
    <property type="protein sequence ID" value="RKR74208.1"/>
    <property type="molecule type" value="Genomic_DNA"/>
</dbReference>
<dbReference type="PANTHER" id="PTHR21310:SF40">
    <property type="entry name" value="AMINOGLYCOSIDE PHOSPHOTRANSFERASE DOMAIN-CONTAINING PROTEIN-RELATED"/>
    <property type="match status" value="1"/>
</dbReference>
<dbReference type="Gene3D" id="3.90.1200.10">
    <property type="match status" value="1"/>
</dbReference>
<dbReference type="AlphaFoldDB" id="A0A495IFL3"/>
<evidence type="ECO:0000313" key="2">
    <source>
        <dbReference type="EMBL" id="RKR74208.1"/>
    </source>
</evidence>
<dbReference type="GO" id="GO:0016740">
    <property type="term" value="F:transferase activity"/>
    <property type="evidence" value="ECO:0007669"/>
    <property type="project" value="UniProtKB-KW"/>
</dbReference>
<evidence type="ECO:0000313" key="3">
    <source>
        <dbReference type="Proteomes" id="UP000280008"/>
    </source>
</evidence>
<dbReference type="Pfam" id="PF01636">
    <property type="entry name" value="APH"/>
    <property type="match status" value="1"/>
</dbReference>
<protein>
    <submittedName>
        <fullName evidence="2">Phosphotransferase family enzyme</fullName>
    </submittedName>
</protein>
<evidence type="ECO:0000259" key="1">
    <source>
        <dbReference type="Pfam" id="PF01636"/>
    </source>
</evidence>
<keyword evidence="3" id="KW-1185">Reference proteome</keyword>
<keyword evidence="2" id="KW-0808">Transferase</keyword>
<gene>
    <name evidence="2" type="ORF">C8E83_1316</name>
</gene>
<dbReference type="Proteomes" id="UP000280008">
    <property type="component" value="Unassembled WGS sequence"/>
</dbReference>
<dbReference type="InterPro" id="IPR002575">
    <property type="entry name" value="Aminoglycoside_PTrfase"/>
</dbReference>
<name>A0A495IFL3_9MICO</name>
<dbReference type="SUPFAM" id="SSF56112">
    <property type="entry name" value="Protein kinase-like (PK-like)"/>
    <property type="match status" value="1"/>
</dbReference>
<proteinExistence type="predicted"/>
<reference evidence="2 3" key="1">
    <citation type="submission" date="2018-10" db="EMBL/GenBank/DDBJ databases">
        <title>Sequencing the genomes of 1000 actinobacteria strains.</title>
        <authorList>
            <person name="Klenk H.-P."/>
        </authorList>
    </citation>
    <scope>NUCLEOTIDE SEQUENCE [LARGE SCALE GENOMIC DNA]</scope>
    <source>
        <strain evidence="2 3">DSM 17894</strain>
    </source>
</reference>
<comment type="caution">
    <text evidence="2">The sequence shown here is derived from an EMBL/GenBank/DDBJ whole genome shotgun (WGS) entry which is preliminary data.</text>
</comment>
<dbReference type="PANTHER" id="PTHR21310">
    <property type="entry name" value="AMINOGLYCOSIDE PHOSPHOTRANSFERASE-RELATED-RELATED"/>
    <property type="match status" value="1"/>
</dbReference>
<sequence length="255" mass="27367">MSEVEVVVAHAERATVRAGDVFIKIDSDPARLDRELAAMDLAPVPTGEVLWRQPQAMAVARVRGERLARLGEVSSAPASVWRAVGAVVRRLHEAPVPALPGRPAATIDVLARECEALVGEGILPVSVVIRHQELASRVVRSFEPAFTHGDLQPEHVFVEGGGANPRVTGIIDWSEGGPGDPLFDLATLTLGHAARLPDLLDGYEASGHMPVDASLVEAWWSWRCLTNIRWLAAHGFDPFLPGGEGDMLLGGAWGR</sequence>
<dbReference type="InterPro" id="IPR051678">
    <property type="entry name" value="AGP_Transferase"/>
</dbReference>
<dbReference type="OrthoDB" id="9797603at2"/>
<dbReference type="InterPro" id="IPR011009">
    <property type="entry name" value="Kinase-like_dom_sf"/>
</dbReference>